<reference evidence="1" key="1">
    <citation type="journal article" date="2021" name="Sci. Adv.">
        <title>The American lobster genome reveals insights on longevity, neural, and immune adaptations.</title>
        <authorList>
            <person name="Polinski J.M."/>
            <person name="Zimin A.V."/>
            <person name="Clark K.F."/>
            <person name="Kohn A.B."/>
            <person name="Sadowski N."/>
            <person name="Timp W."/>
            <person name="Ptitsyn A."/>
            <person name="Khanna P."/>
            <person name="Romanova D.Y."/>
            <person name="Williams P."/>
            <person name="Greenwood S.J."/>
            <person name="Moroz L.L."/>
            <person name="Walt D.R."/>
            <person name="Bodnar A.G."/>
        </authorList>
    </citation>
    <scope>NUCLEOTIDE SEQUENCE</scope>
    <source>
        <strain evidence="1">GMGI-L3</strain>
    </source>
</reference>
<proteinExistence type="predicted"/>
<gene>
    <name evidence="1" type="ORF">Hamer_G010971</name>
</gene>
<sequence>MLTRNWCIIRWLDERETFAVAQKSCSVINTLLDNNWEMLQSNHRGQWEVNPSHLFIVGFLFHSEPEV</sequence>
<keyword evidence="2" id="KW-1185">Reference proteome</keyword>
<dbReference type="Proteomes" id="UP000747542">
    <property type="component" value="Unassembled WGS sequence"/>
</dbReference>
<dbReference type="AlphaFoldDB" id="A0A8J5K3X1"/>
<dbReference type="EMBL" id="JAHLQT010022636">
    <property type="protein sequence ID" value="KAG7166153.1"/>
    <property type="molecule type" value="Genomic_DNA"/>
</dbReference>
<organism evidence="1 2">
    <name type="scientific">Homarus americanus</name>
    <name type="common">American lobster</name>
    <dbReference type="NCBI Taxonomy" id="6706"/>
    <lineage>
        <taxon>Eukaryota</taxon>
        <taxon>Metazoa</taxon>
        <taxon>Ecdysozoa</taxon>
        <taxon>Arthropoda</taxon>
        <taxon>Crustacea</taxon>
        <taxon>Multicrustacea</taxon>
        <taxon>Malacostraca</taxon>
        <taxon>Eumalacostraca</taxon>
        <taxon>Eucarida</taxon>
        <taxon>Decapoda</taxon>
        <taxon>Pleocyemata</taxon>
        <taxon>Astacidea</taxon>
        <taxon>Nephropoidea</taxon>
        <taxon>Nephropidae</taxon>
        <taxon>Homarus</taxon>
    </lineage>
</organism>
<evidence type="ECO:0000313" key="2">
    <source>
        <dbReference type="Proteomes" id="UP000747542"/>
    </source>
</evidence>
<comment type="caution">
    <text evidence="1">The sequence shown here is derived from an EMBL/GenBank/DDBJ whole genome shotgun (WGS) entry which is preliminary data.</text>
</comment>
<protein>
    <submittedName>
        <fullName evidence="1">Uncharacterized protein</fullName>
    </submittedName>
</protein>
<name>A0A8J5K3X1_HOMAM</name>
<accession>A0A8J5K3X1</accession>
<evidence type="ECO:0000313" key="1">
    <source>
        <dbReference type="EMBL" id="KAG7166153.1"/>
    </source>
</evidence>